<evidence type="ECO:0000256" key="1">
    <source>
        <dbReference type="SAM" id="MobiDB-lite"/>
    </source>
</evidence>
<gene>
    <name evidence="2" type="ORF">NDU88_000805</name>
</gene>
<keyword evidence="3" id="KW-1185">Reference proteome</keyword>
<protein>
    <submittedName>
        <fullName evidence="2">Uncharacterized protein</fullName>
    </submittedName>
</protein>
<evidence type="ECO:0000313" key="2">
    <source>
        <dbReference type="EMBL" id="KAJ1087638.1"/>
    </source>
</evidence>
<dbReference type="AlphaFoldDB" id="A0AAV7L967"/>
<comment type="caution">
    <text evidence="2">The sequence shown here is derived from an EMBL/GenBank/DDBJ whole genome shotgun (WGS) entry which is preliminary data.</text>
</comment>
<evidence type="ECO:0000313" key="3">
    <source>
        <dbReference type="Proteomes" id="UP001066276"/>
    </source>
</evidence>
<dbReference type="EMBL" id="JANPWB010000015">
    <property type="protein sequence ID" value="KAJ1087638.1"/>
    <property type="molecule type" value="Genomic_DNA"/>
</dbReference>
<feature type="region of interest" description="Disordered" evidence="1">
    <location>
        <begin position="1"/>
        <end position="20"/>
    </location>
</feature>
<dbReference type="Proteomes" id="UP001066276">
    <property type="component" value="Chromosome 11"/>
</dbReference>
<accession>A0AAV7L967</accession>
<reference evidence="2" key="1">
    <citation type="journal article" date="2022" name="bioRxiv">
        <title>Sequencing and chromosome-scale assembly of the giantPleurodeles waltlgenome.</title>
        <authorList>
            <person name="Brown T."/>
            <person name="Elewa A."/>
            <person name="Iarovenko S."/>
            <person name="Subramanian E."/>
            <person name="Araus A.J."/>
            <person name="Petzold A."/>
            <person name="Susuki M."/>
            <person name="Suzuki K.-i.T."/>
            <person name="Hayashi T."/>
            <person name="Toyoda A."/>
            <person name="Oliveira C."/>
            <person name="Osipova E."/>
            <person name="Leigh N.D."/>
            <person name="Simon A."/>
            <person name="Yun M.H."/>
        </authorList>
    </citation>
    <scope>NUCLEOTIDE SEQUENCE</scope>
    <source>
        <strain evidence="2">20211129_DDA</strain>
        <tissue evidence="2">Liver</tissue>
    </source>
</reference>
<name>A0AAV7L967_PLEWA</name>
<organism evidence="2 3">
    <name type="scientific">Pleurodeles waltl</name>
    <name type="common">Iberian ribbed newt</name>
    <dbReference type="NCBI Taxonomy" id="8319"/>
    <lineage>
        <taxon>Eukaryota</taxon>
        <taxon>Metazoa</taxon>
        <taxon>Chordata</taxon>
        <taxon>Craniata</taxon>
        <taxon>Vertebrata</taxon>
        <taxon>Euteleostomi</taxon>
        <taxon>Amphibia</taxon>
        <taxon>Batrachia</taxon>
        <taxon>Caudata</taxon>
        <taxon>Salamandroidea</taxon>
        <taxon>Salamandridae</taxon>
        <taxon>Pleurodelinae</taxon>
        <taxon>Pleurodeles</taxon>
    </lineage>
</organism>
<proteinExistence type="predicted"/>
<sequence>MPLAYSGKGPGQPWQQGHEHKGATVSARLFFSNCASCIQSSENLSGFVKNTPKEVRESVAKAVFLEKRRIDMTLGQRASSPP</sequence>